<gene>
    <name evidence="1" type="ORF">MAR_022098</name>
</gene>
<evidence type="ECO:0000313" key="2">
    <source>
        <dbReference type="Proteomes" id="UP001164746"/>
    </source>
</evidence>
<dbReference type="Proteomes" id="UP001164746">
    <property type="component" value="Chromosome 3"/>
</dbReference>
<reference evidence="1" key="1">
    <citation type="submission" date="2022-11" db="EMBL/GenBank/DDBJ databases">
        <title>Centuries of genome instability and evolution in soft-shell clam transmissible cancer (bioRxiv).</title>
        <authorList>
            <person name="Hart S.F.M."/>
            <person name="Yonemitsu M.A."/>
            <person name="Giersch R.M."/>
            <person name="Beal B.F."/>
            <person name="Arriagada G."/>
            <person name="Davis B.W."/>
            <person name="Ostrander E.A."/>
            <person name="Goff S.P."/>
            <person name="Metzger M.J."/>
        </authorList>
    </citation>
    <scope>NUCLEOTIDE SEQUENCE</scope>
    <source>
        <strain evidence="1">MELC-2E11</strain>
        <tissue evidence="1">Siphon/mantle</tissue>
    </source>
</reference>
<proteinExistence type="predicted"/>
<accession>A0ABY7DM08</accession>
<evidence type="ECO:0000313" key="1">
    <source>
        <dbReference type="EMBL" id="WAQ97725.1"/>
    </source>
</evidence>
<name>A0ABY7DM08_MYAAR</name>
<dbReference type="EMBL" id="CP111014">
    <property type="protein sequence ID" value="WAQ97725.1"/>
    <property type="molecule type" value="Genomic_DNA"/>
</dbReference>
<sequence>MRNYMHEGVPAMSVICDGGWSKRVDVLTCEEGKKPLHIGIRNEQYVILSAATNENIDPTKHDCYRNWSITSLCM</sequence>
<protein>
    <submittedName>
        <fullName evidence="1">Uncharacterized protein</fullName>
    </submittedName>
</protein>
<keyword evidence="2" id="KW-1185">Reference proteome</keyword>
<organism evidence="1 2">
    <name type="scientific">Mya arenaria</name>
    <name type="common">Soft-shell clam</name>
    <dbReference type="NCBI Taxonomy" id="6604"/>
    <lineage>
        <taxon>Eukaryota</taxon>
        <taxon>Metazoa</taxon>
        <taxon>Spiralia</taxon>
        <taxon>Lophotrochozoa</taxon>
        <taxon>Mollusca</taxon>
        <taxon>Bivalvia</taxon>
        <taxon>Autobranchia</taxon>
        <taxon>Heteroconchia</taxon>
        <taxon>Euheterodonta</taxon>
        <taxon>Imparidentia</taxon>
        <taxon>Neoheterodontei</taxon>
        <taxon>Myida</taxon>
        <taxon>Myoidea</taxon>
        <taxon>Myidae</taxon>
        <taxon>Mya</taxon>
    </lineage>
</organism>